<dbReference type="EMBL" id="QMPZ01000066">
    <property type="protein sequence ID" value="RLE09050.1"/>
    <property type="molecule type" value="Genomic_DNA"/>
</dbReference>
<dbReference type="CDD" id="cd03216">
    <property type="entry name" value="ABC_Carb_Monos_I"/>
    <property type="match status" value="1"/>
</dbReference>
<gene>
    <name evidence="4" type="ORF">DRJ00_05205</name>
</gene>
<dbReference type="GO" id="GO:0005524">
    <property type="term" value="F:ATP binding"/>
    <property type="evidence" value="ECO:0007669"/>
    <property type="project" value="UniProtKB-KW"/>
</dbReference>
<evidence type="ECO:0000313" key="4">
    <source>
        <dbReference type="EMBL" id="RLE09050.1"/>
    </source>
</evidence>
<dbReference type="Pfam" id="PF00005">
    <property type="entry name" value="ABC_tran"/>
    <property type="match status" value="1"/>
</dbReference>
<evidence type="ECO:0000259" key="3">
    <source>
        <dbReference type="PROSITE" id="PS50893"/>
    </source>
</evidence>
<dbReference type="InterPro" id="IPR050107">
    <property type="entry name" value="ABC_carbohydrate_import_ATPase"/>
</dbReference>
<keyword evidence="1" id="KW-0547">Nucleotide-binding</keyword>
<dbReference type="SUPFAM" id="SSF52540">
    <property type="entry name" value="P-loop containing nucleoside triphosphate hydrolases"/>
    <property type="match status" value="1"/>
</dbReference>
<dbReference type="InterPro" id="IPR003593">
    <property type="entry name" value="AAA+_ATPase"/>
</dbReference>
<reference evidence="4 5" key="1">
    <citation type="submission" date="2018-06" db="EMBL/GenBank/DDBJ databases">
        <title>Extensive metabolic versatility and redundancy in microbially diverse, dynamic hydrothermal sediments.</title>
        <authorList>
            <person name="Dombrowski N."/>
            <person name="Teske A."/>
            <person name="Baker B.J."/>
        </authorList>
    </citation>
    <scope>NUCLEOTIDE SEQUENCE [LARGE SCALE GENOMIC DNA]</scope>
    <source>
        <strain evidence="4">B47_G16</strain>
    </source>
</reference>
<feature type="domain" description="ABC transporter" evidence="3">
    <location>
        <begin position="4"/>
        <end position="246"/>
    </location>
</feature>
<evidence type="ECO:0000256" key="2">
    <source>
        <dbReference type="ARBA" id="ARBA00022840"/>
    </source>
</evidence>
<dbReference type="SMART" id="SM00382">
    <property type="entry name" value="AAA"/>
    <property type="match status" value="1"/>
</dbReference>
<accession>A0A497E3F3</accession>
<dbReference type="InterPro" id="IPR003439">
    <property type="entry name" value="ABC_transporter-like_ATP-bd"/>
</dbReference>
<organism evidence="4 5">
    <name type="scientific">Aerophobetes bacterium</name>
    <dbReference type="NCBI Taxonomy" id="2030807"/>
    <lineage>
        <taxon>Bacteria</taxon>
        <taxon>Candidatus Aerophobota</taxon>
    </lineage>
</organism>
<sequence length="253" mass="28126">MSIVQMKNIHKSFGKIVALRGVDFEVGSNEVIGLIGDNGAGKSTLIKILSGVYPPTKGEIYIKGKKIDLKSYSVREAHKLGIETVFQEQALGTKQTIWRNLFLGRELTDRLGFIRLDKVKRETDKMMKELLGFTGGGVLPDSPVKTLSGGERQGIAIGRAMYFKADLVILDEPTRALSVKEVNKVLNFIEKLKESGKSCVYISHTIANVYSVSDRFVILDRGRVVGRYERKEISEPDLNEVLIQIHHVPEPAG</sequence>
<evidence type="ECO:0000256" key="1">
    <source>
        <dbReference type="ARBA" id="ARBA00022741"/>
    </source>
</evidence>
<proteinExistence type="predicted"/>
<dbReference type="Gene3D" id="3.40.50.300">
    <property type="entry name" value="P-loop containing nucleotide triphosphate hydrolases"/>
    <property type="match status" value="1"/>
</dbReference>
<protein>
    <submittedName>
        <fullName evidence="4">Sugar ABC transporter ATP-binding protein</fullName>
    </submittedName>
</protein>
<dbReference type="PANTHER" id="PTHR43790:SF8">
    <property type="entry name" value="SUGAR ABC TRANSPORTER ATP-BINDING PROTEIN"/>
    <property type="match status" value="1"/>
</dbReference>
<dbReference type="PANTHER" id="PTHR43790">
    <property type="entry name" value="CARBOHYDRATE TRANSPORT ATP-BINDING PROTEIN MG119-RELATED"/>
    <property type="match status" value="1"/>
</dbReference>
<name>A0A497E3F3_UNCAE</name>
<dbReference type="PROSITE" id="PS50893">
    <property type="entry name" value="ABC_TRANSPORTER_2"/>
    <property type="match status" value="1"/>
</dbReference>
<dbReference type="InterPro" id="IPR027417">
    <property type="entry name" value="P-loop_NTPase"/>
</dbReference>
<dbReference type="Proteomes" id="UP000279422">
    <property type="component" value="Unassembled WGS sequence"/>
</dbReference>
<dbReference type="AlphaFoldDB" id="A0A497E3F3"/>
<keyword evidence="2 4" id="KW-0067">ATP-binding</keyword>
<dbReference type="GO" id="GO:0016887">
    <property type="term" value="F:ATP hydrolysis activity"/>
    <property type="evidence" value="ECO:0007669"/>
    <property type="project" value="InterPro"/>
</dbReference>
<evidence type="ECO:0000313" key="5">
    <source>
        <dbReference type="Proteomes" id="UP000279422"/>
    </source>
</evidence>
<comment type="caution">
    <text evidence="4">The sequence shown here is derived from an EMBL/GenBank/DDBJ whole genome shotgun (WGS) entry which is preliminary data.</text>
</comment>